<gene>
    <name evidence="2" type="ORF">PG999_005580</name>
    <name evidence="3" type="ORF">PG999_005602</name>
</gene>
<feature type="signal peptide" evidence="1">
    <location>
        <begin position="1"/>
        <end position="21"/>
    </location>
</feature>
<proteinExistence type="predicted"/>
<dbReference type="EMBL" id="JAQQWP010000004">
    <property type="protein sequence ID" value="KAK8121482.1"/>
    <property type="molecule type" value="Genomic_DNA"/>
</dbReference>
<dbReference type="EMBL" id="JAQQWP010000004">
    <property type="protein sequence ID" value="KAK8121460.1"/>
    <property type="molecule type" value="Genomic_DNA"/>
</dbReference>
<evidence type="ECO:0000313" key="3">
    <source>
        <dbReference type="EMBL" id="KAK8121482.1"/>
    </source>
</evidence>
<comment type="caution">
    <text evidence="2">The sequence shown here is derived from an EMBL/GenBank/DDBJ whole genome shotgun (WGS) entry which is preliminary data.</text>
</comment>
<dbReference type="AlphaFoldDB" id="A0AAW0R2M2"/>
<feature type="chain" id="PRO_5044716887" description="DUF5753 domain-containing protein" evidence="1">
    <location>
        <begin position="22"/>
        <end position="270"/>
    </location>
</feature>
<name>A0AAW0R2M2_9PEZI</name>
<accession>A0AAW0R2M2</accession>
<evidence type="ECO:0000313" key="2">
    <source>
        <dbReference type="EMBL" id="KAK8121460.1"/>
    </source>
</evidence>
<keyword evidence="4" id="KW-1185">Reference proteome</keyword>
<organism evidence="2 4">
    <name type="scientific">Apiospora kogelbergensis</name>
    <dbReference type="NCBI Taxonomy" id="1337665"/>
    <lineage>
        <taxon>Eukaryota</taxon>
        <taxon>Fungi</taxon>
        <taxon>Dikarya</taxon>
        <taxon>Ascomycota</taxon>
        <taxon>Pezizomycotina</taxon>
        <taxon>Sordariomycetes</taxon>
        <taxon>Xylariomycetidae</taxon>
        <taxon>Amphisphaeriales</taxon>
        <taxon>Apiosporaceae</taxon>
        <taxon>Apiospora</taxon>
    </lineage>
</organism>
<evidence type="ECO:0000256" key="1">
    <source>
        <dbReference type="SAM" id="SignalP"/>
    </source>
</evidence>
<dbReference type="Proteomes" id="UP001392437">
    <property type="component" value="Unassembled WGS sequence"/>
</dbReference>
<protein>
    <recommendedName>
        <fullName evidence="5">DUF5753 domain-containing protein</fullName>
    </recommendedName>
</protein>
<evidence type="ECO:0008006" key="5">
    <source>
        <dbReference type="Google" id="ProtNLM"/>
    </source>
</evidence>
<reference evidence="2 4" key="1">
    <citation type="submission" date="2023-01" db="EMBL/GenBank/DDBJ databases">
        <title>Analysis of 21 Apiospora genomes using comparative genomics revels a genus with tremendous synthesis potential of carbohydrate active enzymes and secondary metabolites.</title>
        <authorList>
            <person name="Sorensen T."/>
        </authorList>
    </citation>
    <scope>NUCLEOTIDE SEQUENCE [LARGE SCALE GENOMIC DNA]</scope>
    <source>
        <strain evidence="2 4">CBS 117206</strain>
    </source>
</reference>
<keyword evidence="1" id="KW-0732">Signal</keyword>
<evidence type="ECO:0000313" key="4">
    <source>
        <dbReference type="Proteomes" id="UP001392437"/>
    </source>
</evidence>
<sequence length="270" mass="29948">MGSQPGITVPNFLMLASIAMSSVTTLPSSVSTLDVFEYEPLRDGNEGAFSVSTTCKPTACPAPAPALCGPRWGLSTRRPKIFDRVLYGSANYRSLRVNQTEDAAAWAQLYLEADKRHMVPVRNRVMDILQDLHQSRGELVPGSRFMDVAFADGVPQLPLQEWAVSMAMRALAEGQMSPETHALLLEERPAFALAHSRCLQRAAQDPKAGLFLFADPRKRMPGDDGKEEAFISFDLGFDHKFFHLQEPPQFSSASTMAEYIDLWRRSEVLG</sequence>